<dbReference type="CDD" id="cd16936">
    <property type="entry name" value="HATPase_RsbW-like"/>
    <property type="match status" value="1"/>
</dbReference>
<dbReference type="PANTHER" id="PTHR35526">
    <property type="entry name" value="ANTI-SIGMA-F FACTOR RSBW-RELATED"/>
    <property type="match status" value="1"/>
</dbReference>
<dbReference type="PANTHER" id="PTHR35526:SF3">
    <property type="entry name" value="ANTI-SIGMA-F FACTOR RSBW"/>
    <property type="match status" value="1"/>
</dbReference>
<comment type="caution">
    <text evidence="4">The sequence shown here is derived from an EMBL/GenBank/DDBJ whole genome shotgun (WGS) entry which is preliminary data.</text>
</comment>
<keyword evidence="1" id="KW-0808">Transferase</keyword>
<keyword evidence="1" id="KW-0418">Kinase</keyword>
<evidence type="ECO:0000256" key="2">
    <source>
        <dbReference type="SAM" id="MobiDB-lite"/>
    </source>
</evidence>
<dbReference type="InterPro" id="IPR003594">
    <property type="entry name" value="HATPase_dom"/>
</dbReference>
<name>A0A7W7RG71_9ACTN</name>
<accession>A0A7W7RG71</accession>
<protein>
    <submittedName>
        <fullName evidence="4">Anti-sigma regulatory factor (Ser/Thr protein kinase)</fullName>
    </submittedName>
</protein>
<dbReference type="SUPFAM" id="SSF55874">
    <property type="entry name" value="ATPase domain of HSP90 chaperone/DNA topoisomerase II/histidine kinase"/>
    <property type="match status" value="1"/>
</dbReference>
<dbReference type="InterPro" id="IPR050267">
    <property type="entry name" value="Anti-sigma-factor_SerPK"/>
</dbReference>
<proteinExistence type="predicted"/>
<dbReference type="AlphaFoldDB" id="A0A7W7RG71"/>
<keyword evidence="1" id="KW-0723">Serine/threonine-protein kinase</keyword>
<feature type="domain" description="Histidine kinase/HSP90-like ATPase" evidence="3">
    <location>
        <begin position="11"/>
        <end position="115"/>
    </location>
</feature>
<reference evidence="4 5" key="1">
    <citation type="submission" date="2020-08" db="EMBL/GenBank/DDBJ databases">
        <title>Sequencing the genomes of 1000 actinobacteria strains.</title>
        <authorList>
            <person name="Klenk H.-P."/>
        </authorList>
    </citation>
    <scope>NUCLEOTIDE SEQUENCE [LARGE SCALE GENOMIC DNA]</scope>
    <source>
        <strain evidence="4 5">DSM 102030</strain>
    </source>
</reference>
<dbReference type="Pfam" id="PF13581">
    <property type="entry name" value="HATPase_c_2"/>
    <property type="match status" value="1"/>
</dbReference>
<feature type="region of interest" description="Disordered" evidence="2">
    <location>
        <begin position="162"/>
        <end position="224"/>
    </location>
</feature>
<evidence type="ECO:0000256" key="1">
    <source>
        <dbReference type="ARBA" id="ARBA00022527"/>
    </source>
</evidence>
<sequence>MQQFSTTFRGHPDSVAPARHWLDDLLRFAHHAAVPADTRATAVLLLSELATNSVRHSRSAHDGEYTVHVSLNPTRLRVEVEDDGPREGRRAGLRVAGPGEEAGRGLVLVAAFADTWGPLPHDPGMYFHLTWSAADPPPLPRRRPSTSPANKEPLTWPTQLRQRPENAPWNCPLPSPPRQRRGGASFLGLGIARGSRIPECAGWPGRRPARGVLPERGSTERPGL</sequence>
<dbReference type="RefSeq" id="WP_184576704.1">
    <property type="nucleotide sequence ID" value="NZ_JACHJT010000001.1"/>
</dbReference>
<dbReference type="Proteomes" id="UP000523007">
    <property type="component" value="Unassembled WGS sequence"/>
</dbReference>
<organism evidence="4 5">
    <name type="scientific">Lipingzhangella halophila</name>
    <dbReference type="NCBI Taxonomy" id="1783352"/>
    <lineage>
        <taxon>Bacteria</taxon>
        <taxon>Bacillati</taxon>
        <taxon>Actinomycetota</taxon>
        <taxon>Actinomycetes</taxon>
        <taxon>Streptosporangiales</taxon>
        <taxon>Nocardiopsidaceae</taxon>
        <taxon>Lipingzhangella</taxon>
    </lineage>
</organism>
<dbReference type="Gene3D" id="3.30.565.10">
    <property type="entry name" value="Histidine kinase-like ATPase, C-terminal domain"/>
    <property type="match status" value="1"/>
</dbReference>
<gene>
    <name evidence="4" type="ORF">F4561_001893</name>
</gene>
<dbReference type="GO" id="GO:0004674">
    <property type="term" value="F:protein serine/threonine kinase activity"/>
    <property type="evidence" value="ECO:0007669"/>
    <property type="project" value="UniProtKB-KW"/>
</dbReference>
<dbReference type="EMBL" id="JACHJT010000001">
    <property type="protein sequence ID" value="MBB4931073.1"/>
    <property type="molecule type" value="Genomic_DNA"/>
</dbReference>
<evidence type="ECO:0000313" key="4">
    <source>
        <dbReference type="EMBL" id="MBB4931073.1"/>
    </source>
</evidence>
<feature type="region of interest" description="Disordered" evidence="2">
    <location>
        <begin position="137"/>
        <end position="156"/>
    </location>
</feature>
<evidence type="ECO:0000259" key="3">
    <source>
        <dbReference type="Pfam" id="PF13581"/>
    </source>
</evidence>
<dbReference type="InterPro" id="IPR036890">
    <property type="entry name" value="HATPase_C_sf"/>
</dbReference>
<keyword evidence="5" id="KW-1185">Reference proteome</keyword>
<evidence type="ECO:0000313" key="5">
    <source>
        <dbReference type="Proteomes" id="UP000523007"/>
    </source>
</evidence>